<evidence type="ECO:0000256" key="2">
    <source>
        <dbReference type="ARBA" id="ARBA00023242"/>
    </source>
</evidence>
<dbReference type="EMBL" id="LN902844">
    <property type="protein sequence ID" value="CDI98661.1"/>
    <property type="molecule type" value="Genomic_DNA"/>
</dbReference>
<dbReference type="OMA" id="WANSKND"/>
<protein>
    <submittedName>
        <fullName evidence="4">Tho complex subunit 7</fullName>
    </submittedName>
</protein>
<evidence type="ECO:0000313" key="5">
    <source>
        <dbReference type="Proteomes" id="UP000017246"/>
    </source>
</evidence>
<feature type="coiled-coil region" evidence="3">
    <location>
        <begin position="134"/>
        <end position="215"/>
    </location>
</feature>
<comment type="subcellular location">
    <subcellularLocation>
        <location evidence="1">Nucleus</location>
    </subcellularLocation>
</comment>
<evidence type="ECO:0000256" key="1">
    <source>
        <dbReference type="ARBA" id="ARBA00004123"/>
    </source>
</evidence>
<reference evidence="4" key="1">
    <citation type="journal article" date="2013" name="Nature">
        <title>The genomes of four tapeworm species reveal adaptations to parasitism.</title>
        <authorList>
            <person name="Tsai I.J."/>
            <person name="Zarowiecki M."/>
            <person name="Holroyd N."/>
            <person name="Garciarrubio A."/>
            <person name="Sanchez-Flores A."/>
            <person name="Brooks K.L."/>
            <person name="Tracey A."/>
            <person name="Bobes R.J."/>
            <person name="Fragoso G."/>
            <person name="Sciutto E."/>
            <person name="Aslett M."/>
            <person name="Beasley H."/>
            <person name="Bennett H.M."/>
            <person name="Cai J."/>
            <person name="Camicia F."/>
            <person name="Clark R."/>
            <person name="Cucher M."/>
            <person name="De Silva N."/>
            <person name="Day T.A."/>
            <person name="Deplazes P."/>
            <person name="Estrada K."/>
            <person name="Fernandez C."/>
            <person name="Holland P.W."/>
            <person name="Hou J."/>
            <person name="Hu S."/>
            <person name="Huckvale T."/>
            <person name="Hung S.S."/>
            <person name="Kamenetzky L."/>
            <person name="Keane J.A."/>
            <person name="Kiss F."/>
            <person name="Koziol U."/>
            <person name="Lambert O."/>
            <person name="Liu K."/>
            <person name="Luo X."/>
            <person name="Luo Y."/>
            <person name="Macchiaroli N."/>
            <person name="Nichol S."/>
            <person name="Paps J."/>
            <person name="Parkinson J."/>
            <person name="Pouchkina-Stantcheva N."/>
            <person name="Riddiford N."/>
            <person name="Rosenzvit M."/>
            <person name="Salinas G."/>
            <person name="Wasmuth J.D."/>
            <person name="Zamanian M."/>
            <person name="Zheng Y."/>
            <person name="Cai X."/>
            <person name="Soberon X."/>
            <person name="Olson P.D."/>
            <person name="Laclette J.P."/>
            <person name="Brehm K."/>
            <person name="Berriman M."/>
            <person name="Garciarrubio A."/>
            <person name="Bobes R.J."/>
            <person name="Fragoso G."/>
            <person name="Sanchez-Flores A."/>
            <person name="Estrada K."/>
            <person name="Cevallos M.A."/>
            <person name="Morett E."/>
            <person name="Gonzalez V."/>
            <person name="Portillo T."/>
            <person name="Ochoa-Leyva A."/>
            <person name="Jose M.V."/>
            <person name="Sciutto E."/>
            <person name="Landa A."/>
            <person name="Jimenez L."/>
            <person name="Valdes V."/>
            <person name="Carrero J.C."/>
            <person name="Larralde C."/>
            <person name="Morales-Montor J."/>
            <person name="Limon-Lason J."/>
            <person name="Soberon X."/>
            <person name="Laclette J.P."/>
        </authorList>
    </citation>
    <scope>NUCLEOTIDE SEQUENCE [LARGE SCALE GENOMIC DNA]</scope>
</reference>
<dbReference type="OrthoDB" id="205166at2759"/>
<organism evidence="4 5">
    <name type="scientific">Echinococcus multilocularis</name>
    <name type="common">Fox tapeworm</name>
    <dbReference type="NCBI Taxonomy" id="6211"/>
    <lineage>
        <taxon>Eukaryota</taxon>
        <taxon>Metazoa</taxon>
        <taxon>Spiralia</taxon>
        <taxon>Lophotrochozoa</taxon>
        <taxon>Platyhelminthes</taxon>
        <taxon>Cestoda</taxon>
        <taxon>Eucestoda</taxon>
        <taxon>Cyclophyllidea</taxon>
        <taxon>Taeniidae</taxon>
        <taxon>Echinococcus</taxon>
    </lineage>
</organism>
<dbReference type="GO" id="GO:0006397">
    <property type="term" value="P:mRNA processing"/>
    <property type="evidence" value="ECO:0007669"/>
    <property type="project" value="InterPro"/>
</dbReference>
<dbReference type="InterPro" id="IPR008501">
    <property type="entry name" value="THOC7/Mft1"/>
</dbReference>
<keyword evidence="3" id="KW-0175">Coiled coil</keyword>
<dbReference type="GO" id="GO:0000445">
    <property type="term" value="C:THO complex part of transcription export complex"/>
    <property type="evidence" value="ECO:0007669"/>
    <property type="project" value="InterPro"/>
</dbReference>
<proteinExistence type="predicted"/>
<name>A0A087W1W9_ECHMU</name>
<keyword evidence="5" id="KW-1185">Reference proteome</keyword>
<dbReference type="Pfam" id="PF05615">
    <property type="entry name" value="THOC7"/>
    <property type="match status" value="1"/>
</dbReference>
<gene>
    <name evidence="4" type="ORF">EmuJ_000252900</name>
</gene>
<sequence>MKLRGTEAFVKTIEDATLAQNEFLAHSGSRVGAFLEPTSLLQQRPTVLFRRGSHLLLANMTAASEDAIIRRKLLVEGESGLDDRRFGILLKDYLRWATSDETPEANDAACQTILEKILQCENAMEQALLIQLMNMEQSNRYSELLEEIETARIDITNQRERLKTARVIRKNRQEYHNLAKIVQEYPERQESLRKLQKMRTELNNLENTNRMYDERISLRKKQFHLFLVALRDLQKLVEQDDPIVDLDSQKNASVDEAMDTS</sequence>
<reference evidence="4" key="2">
    <citation type="submission" date="2015-11" db="EMBL/GenBank/DDBJ databases">
        <authorList>
            <person name="Zhang Y."/>
            <person name="Guo Z."/>
        </authorList>
    </citation>
    <scope>NUCLEOTIDE SEQUENCE</scope>
</reference>
<evidence type="ECO:0000313" key="4">
    <source>
        <dbReference type="EMBL" id="CDI98661.1"/>
    </source>
</evidence>
<dbReference type="AlphaFoldDB" id="A0A087W1W9"/>
<keyword evidence="2" id="KW-0539">Nucleus</keyword>
<dbReference type="Proteomes" id="UP000017246">
    <property type="component" value="Unassembled WGS sequence"/>
</dbReference>
<dbReference type="STRING" id="6211.A0A087W1W9"/>
<dbReference type="eggNOG" id="KOG3215">
    <property type="taxonomic scope" value="Eukaryota"/>
</dbReference>
<accession>A0A087W1W9</accession>
<evidence type="ECO:0000256" key="3">
    <source>
        <dbReference type="SAM" id="Coils"/>
    </source>
</evidence>